<accession>A0A927AUT8</accession>
<comment type="caution">
    <text evidence="1">The sequence shown here is derived from an EMBL/GenBank/DDBJ whole genome shotgun (WGS) entry which is preliminary data.</text>
</comment>
<sequence length="69" mass="7721">MMTNQTETTSKKPTHSAYILKPKADSEQSDWIKVGAAWDHGDKDGMNLSLNILGQNVPVIIRRNKPKTN</sequence>
<proteinExistence type="predicted"/>
<keyword evidence="2" id="KW-1185">Reference proteome</keyword>
<gene>
    <name evidence="1" type="ORF">IC229_29610</name>
</gene>
<evidence type="ECO:0000313" key="2">
    <source>
        <dbReference type="Proteomes" id="UP000598820"/>
    </source>
</evidence>
<evidence type="ECO:0000313" key="1">
    <source>
        <dbReference type="EMBL" id="MBD2704825.1"/>
    </source>
</evidence>
<dbReference type="AlphaFoldDB" id="A0A927AUT8"/>
<reference evidence="1" key="1">
    <citation type="submission" date="2020-09" db="EMBL/GenBank/DDBJ databases">
        <authorList>
            <person name="Kim M.K."/>
        </authorList>
    </citation>
    <scope>NUCLEOTIDE SEQUENCE</scope>
    <source>
        <strain evidence="1">BT702</strain>
    </source>
</reference>
<dbReference type="EMBL" id="JACWZY010000037">
    <property type="protein sequence ID" value="MBD2704825.1"/>
    <property type="molecule type" value="Genomic_DNA"/>
</dbReference>
<dbReference type="Proteomes" id="UP000598820">
    <property type="component" value="Unassembled WGS sequence"/>
</dbReference>
<name>A0A927AUT8_9BACT</name>
<protein>
    <submittedName>
        <fullName evidence="1">Uncharacterized protein</fullName>
    </submittedName>
</protein>
<dbReference type="RefSeq" id="WP_190891712.1">
    <property type="nucleotide sequence ID" value="NZ_JACWZY010000037.1"/>
</dbReference>
<organism evidence="1 2">
    <name type="scientific">Spirosoma profusum</name>
    <dbReference type="NCBI Taxonomy" id="2771354"/>
    <lineage>
        <taxon>Bacteria</taxon>
        <taxon>Pseudomonadati</taxon>
        <taxon>Bacteroidota</taxon>
        <taxon>Cytophagia</taxon>
        <taxon>Cytophagales</taxon>
        <taxon>Cytophagaceae</taxon>
        <taxon>Spirosoma</taxon>
    </lineage>
</organism>